<dbReference type="Gene3D" id="2.30.110.10">
    <property type="entry name" value="Electron Transport, Fmn-binding Protein, Chain A"/>
    <property type="match status" value="1"/>
</dbReference>
<accession>A0AAX4NFU7</accession>
<evidence type="ECO:0000313" key="1">
    <source>
        <dbReference type="EMBL" id="WYY00004.1"/>
    </source>
</evidence>
<name>A0AAX4NFU7_9ARCH</name>
<proteinExistence type="predicted"/>
<gene>
    <name evidence="1" type="ORF">OXIME_000553</name>
</gene>
<dbReference type="Pfam" id="PF04299">
    <property type="entry name" value="FMN_bind_2"/>
    <property type="match status" value="1"/>
</dbReference>
<protein>
    <submittedName>
        <fullName evidence="1">FMN-binding negative transcriptional regulator</fullName>
    </submittedName>
</protein>
<dbReference type="PANTHER" id="PTHR35802:SF1">
    <property type="entry name" value="PROTEASE SYNTHASE AND SPORULATION PROTEIN PAI 2"/>
    <property type="match status" value="1"/>
</dbReference>
<dbReference type="SUPFAM" id="SSF50475">
    <property type="entry name" value="FMN-binding split barrel"/>
    <property type="match status" value="1"/>
</dbReference>
<dbReference type="InterPro" id="IPR007396">
    <property type="entry name" value="TR_PAI2-type"/>
</dbReference>
<organism evidence="1 2">
    <name type="scientific">Oxyplasma meridianum</name>
    <dbReference type="NCBI Taxonomy" id="3073602"/>
    <lineage>
        <taxon>Archaea</taxon>
        <taxon>Methanobacteriati</taxon>
        <taxon>Thermoplasmatota</taxon>
        <taxon>Thermoplasmata</taxon>
        <taxon>Thermoplasmatales</taxon>
        <taxon>Thermoplasmataceae</taxon>
        <taxon>Oxyplasma</taxon>
    </lineage>
</organism>
<dbReference type="PIRSF" id="PIRSF010372">
    <property type="entry name" value="PaiB"/>
    <property type="match status" value="1"/>
</dbReference>
<evidence type="ECO:0000313" key="2">
    <source>
        <dbReference type="Proteomes" id="UP001451606"/>
    </source>
</evidence>
<reference evidence="1 2" key="1">
    <citation type="submission" date="2023-09" db="EMBL/GenBank/DDBJ databases">
        <authorList>
            <person name="Golyshina O.V."/>
            <person name="Lunev E.A."/>
            <person name="Bargiela R."/>
            <person name="Gaines M.C."/>
            <person name="Daum B."/>
            <person name="Bale N.J."/>
            <person name="Koenen M."/>
            <person name="Sinninghe Damst J.S."/>
            <person name="Yakimov M."/>
            <person name="Golyshin P.N."/>
        </authorList>
    </citation>
    <scope>NUCLEOTIDE SEQUENCE [LARGE SCALE GENOMIC DNA]</scope>
    <source>
        <strain evidence="1 2">M1</strain>
    </source>
</reference>
<dbReference type="AlphaFoldDB" id="A0AAX4NFU7"/>
<keyword evidence="2" id="KW-1185">Reference proteome</keyword>
<dbReference type="EMBL" id="CP133772">
    <property type="protein sequence ID" value="WYY00004.1"/>
    <property type="molecule type" value="Genomic_DNA"/>
</dbReference>
<dbReference type="GeneID" id="95967282"/>
<dbReference type="RefSeq" id="WP_393971960.1">
    <property type="nucleotide sequence ID" value="NZ_CP133772.1"/>
</dbReference>
<dbReference type="PANTHER" id="PTHR35802">
    <property type="entry name" value="PROTEASE SYNTHASE AND SPORULATION PROTEIN PAI 2"/>
    <property type="match status" value="1"/>
</dbReference>
<dbReference type="KEGG" id="omr:OXIME_000553"/>
<sequence>MYVPKNFEINDDEKIISFIKKYNFGVMITYYDDEFRTTHLPMVYKKEEDGEYLYGHMAIANDHWKIAKNRKTLCVFDGPHHYISPKWYNISESVPTWDYSTVHVQGIFELLDLGENVTILKEMLHFYLIDNDMQERMEEGYFKNMSNGVKAFRIKIEQKICKFKMSQNRSVADRIKIIENLRKIRSQDANNVADMIEKEME</sequence>
<dbReference type="Proteomes" id="UP001451606">
    <property type="component" value="Chromosome"/>
</dbReference>
<dbReference type="InterPro" id="IPR012349">
    <property type="entry name" value="Split_barrel_FMN-bd"/>
</dbReference>